<feature type="compositionally biased region" description="Polar residues" evidence="6">
    <location>
        <begin position="484"/>
        <end position="497"/>
    </location>
</feature>
<dbReference type="PANTHER" id="PTHR46286:SF6">
    <property type="entry name" value="OS08G0220600 PROTEIN"/>
    <property type="match status" value="1"/>
</dbReference>
<reference evidence="10 11" key="1">
    <citation type="submission" date="2024-11" db="EMBL/GenBank/DDBJ databases">
        <title>A near-complete genome assembly of Cinchona calisaya.</title>
        <authorList>
            <person name="Lian D.C."/>
            <person name="Zhao X.W."/>
            <person name="Wei L."/>
        </authorList>
    </citation>
    <scope>NUCLEOTIDE SEQUENCE [LARGE SCALE GENOMIC DNA]</scope>
    <source>
        <tissue evidence="10">Nenye</tissue>
    </source>
</reference>
<dbReference type="GO" id="GO:0005634">
    <property type="term" value="C:nucleus"/>
    <property type="evidence" value="ECO:0007669"/>
    <property type="project" value="UniProtKB-SubCell"/>
</dbReference>
<evidence type="ECO:0000256" key="3">
    <source>
        <dbReference type="ARBA" id="ARBA00022771"/>
    </source>
</evidence>
<keyword evidence="4" id="KW-0862">Zinc</keyword>
<dbReference type="Pfam" id="PF23380">
    <property type="entry name" value="VIN3_C"/>
    <property type="match status" value="1"/>
</dbReference>
<sequence>MRKPEGKRVFGMDSMASGFVHQSEKSSRLSLGEKRQLVHEIAQCLEDAPAVLNSFTRKELLEIICAEIGKERKFSGFTKPKMIEFVLALVTKKCNKESDEELAPSSPSQDENELNKQQKNKYLSQLPIESDPLHHEIMREDQKFLLCGNLACRAALNTDDAFCKRCSCCICHQYDENKDPSLWLTCNYNSLEEGELCGVSCHLKCALQHEPCGMMKKDSSANLDGYFGCFSCRKINGVMSTWRKQLVIATEARRVDVLCLRLSLSYRILAGSNKYKELLKIVESAVIALENEVGPLDQASATMDRHIVNRLSCGTAVQKLCASAIEAYDSMMDSQCFGHVNEKESVACKVHFKASSPAQVSILLEYEDHVLKDILGCMLWHRRYEVDYPKEPTYTVSGPAKRFELYDLDPSTQYFCKVSFFSKTGNLGAVEANWITPALAVEKQAVGENTDAHNAQMRTESMNSSNSKIALSDDLSKELLSVNDFGNRSDGSPTTLPSPKKHVSLASPTSNAPSTPCKSDGTKGMPDPISQKQLKETNYEYAVRVIRKLEDEGLLESDFRVKFLTWFSLKATVQEKRVVGVYIDTFVDDPSSLAGQLLDTFKDEICSEKKLAFSRRFCTRLWH</sequence>
<feature type="domain" description="VIN3-like fibronectin type-III" evidence="8">
    <location>
        <begin position="357"/>
        <end position="435"/>
    </location>
</feature>
<feature type="domain" description="Oberon-like PHD finger" evidence="7">
    <location>
        <begin position="147"/>
        <end position="266"/>
    </location>
</feature>
<accession>A0ABD2YET6</accession>
<keyword evidence="2" id="KW-0479">Metal-binding</keyword>
<feature type="domain" description="VIN3-like C-terminal" evidence="9">
    <location>
        <begin position="537"/>
        <end position="609"/>
    </location>
</feature>
<evidence type="ECO:0000313" key="11">
    <source>
        <dbReference type="Proteomes" id="UP001630127"/>
    </source>
</evidence>
<keyword evidence="3" id="KW-0863">Zinc-finger</keyword>
<evidence type="ECO:0000256" key="2">
    <source>
        <dbReference type="ARBA" id="ARBA00022723"/>
    </source>
</evidence>
<feature type="compositionally biased region" description="Polar residues" evidence="6">
    <location>
        <begin position="506"/>
        <end position="517"/>
    </location>
</feature>
<evidence type="ECO:0000256" key="5">
    <source>
        <dbReference type="ARBA" id="ARBA00023242"/>
    </source>
</evidence>
<dbReference type="PANTHER" id="PTHR46286">
    <property type="entry name" value="VIN3-LIKE PROTEIN 2-RELATED"/>
    <property type="match status" value="1"/>
</dbReference>
<gene>
    <name evidence="10" type="ORF">ACH5RR_034718</name>
</gene>
<name>A0ABD2YET6_9GENT</name>
<dbReference type="GO" id="GO:0008270">
    <property type="term" value="F:zinc ion binding"/>
    <property type="evidence" value="ECO:0007669"/>
    <property type="project" value="UniProtKB-KW"/>
</dbReference>
<dbReference type="Pfam" id="PF07227">
    <property type="entry name" value="PHD_Oberon"/>
    <property type="match status" value="1"/>
</dbReference>
<dbReference type="AlphaFoldDB" id="A0ABD2YET6"/>
<evidence type="ECO:0000259" key="7">
    <source>
        <dbReference type="Pfam" id="PF07227"/>
    </source>
</evidence>
<proteinExistence type="predicted"/>
<evidence type="ECO:0000256" key="4">
    <source>
        <dbReference type="ARBA" id="ARBA00022833"/>
    </source>
</evidence>
<dbReference type="InterPro" id="IPR058585">
    <property type="entry name" value="Fn3_VIN3"/>
</dbReference>
<evidence type="ECO:0000313" key="10">
    <source>
        <dbReference type="EMBL" id="KAL3504877.1"/>
    </source>
</evidence>
<dbReference type="Proteomes" id="UP001630127">
    <property type="component" value="Unassembled WGS sequence"/>
</dbReference>
<dbReference type="InterPro" id="IPR044514">
    <property type="entry name" value="VIN3-like"/>
</dbReference>
<evidence type="ECO:0000256" key="1">
    <source>
        <dbReference type="ARBA" id="ARBA00004123"/>
    </source>
</evidence>
<dbReference type="InterPro" id="IPR056990">
    <property type="entry name" value="VIN3-like_C"/>
</dbReference>
<organism evidence="10 11">
    <name type="scientific">Cinchona calisaya</name>
    <dbReference type="NCBI Taxonomy" id="153742"/>
    <lineage>
        <taxon>Eukaryota</taxon>
        <taxon>Viridiplantae</taxon>
        <taxon>Streptophyta</taxon>
        <taxon>Embryophyta</taxon>
        <taxon>Tracheophyta</taxon>
        <taxon>Spermatophyta</taxon>
        <taxon>Magnoliopsida</taxon>
        <taxon>eudicotyledons</taxon>
        <taxon>Gunneridae</taxon>
        <taxon>Pentapetalae</taxon>
        <taxon>asterids</taxon>
        <taxon>lamiids</taxon>
        <taxon>Gentianales</taxon>
        <taxon>Rubiaceae</taxon>
        <taxon>Cinchonoideae</taxon>
        <taxon>Cinchoneae</taxon>
        <taxon>Cinchona</taxon>
    </lineage>
</organism>
<evidence type="ECO:0000259" key="8">
    <source>
        <dbReference type="Pfam" id="PF23376"/>
    </source>
</evidence>
<keyword evidence="11" id="KW-1185">Reference proteome</keyword>
<dbReference type="InterPro" id="IPR032881">
    <property type="entry name" value="Oberon-like_PHD"/>
</dbReference>
<dbReference type="EMBL" id="JBJUIK010000014">
    <property type="protein sequence ID" value="KAL3504877.1"/>
    <property type="molecule type" value="Genomic_DNA"/>
</dbReference>
<comment type="subcellular location">
    <subcellularLocation>
        <location evidence="1">Nucleus</location>
    </subcellularLocation>
</comment>
<feature type="region of interest" description="Disordered" evidence="6">
    <location>
        <begin position="483"/>
        <end position="533"/>
    </location>
</feature>
<comment type="caution">
    <text evidence="10">The sequence shown here is derived from an EMBL/GenBank/DDBJ whole genome shotgun (WGS) entry which is preliminary data.</text>
</comment>
<evidence type="ECO:0000259" key="9">
    <source>
        <dbReference type="Pfam" id="PF23380"/>
    </source>
</evidence>
<keyword evidence="5" id="KW-0539">Nucleus</keyword>
<evidence type="ECO:0000256" key="6">
    <source>
        <dbReference type="SAM" id="MobiDB-lite"/>
    </source>
</evidence>
<dbReference type="Pfam" id="PF23376">
    <property type="entry name" value="Fn3_VIN3"/>
    <property type="match status" value="1"/>
</dbReference>
<evidence type="ECO:0008006" key="12">
    <source>
        <dbReference type="Google" id="ProtNLM"/>
    </source>
</evidence>
<protein>
    <recommendedName>
        <fullName evidence="12">Fibronectin type-III domain-containing protein</fullName>
    </recommendedName>
</protein>